<protein>
    <recommendedName>
        <fullName evidence="3">Outer membrane protein assembly factor BamE</fullName>
    </recommendedName>
</protein>
<dbReference type="Proteomes" id="UP000469385">
    <property type="component" value="Unassembled WGS sequence"/>
</dbReference>
<organism evidence="1 2">
    <name type="scientific">Ramlibacter pinisoli</name>
    <dbReference type="NCBI Taxonomy" id="2682844"/>
    <lineage>
        <taxon>Bacteria</taxon>
        <taxon>Pseudomonadati</taxon>
        <taxon>Pseudomonadota</taxon>
        <taxon>Betaproteobacteria</taxon>
        <taxon>Burkholderiales</taxon>
        <taxon>Comamonadaceae</taxon>
        <taxon>Ramlibacter</taxon>
    </lineage>
</organism>
<proteinExistence type="predicted"/>
<dbReference type="PROSITE" id="PS51257">
    <property type="entry name" value="PROKAR_LIPOPROTEIN"/>
    <property type="match status" value="1"/>
</dbReference>
<name>A0A6N8IRM8_9BURK</name>
<accession>A0A6N8IRM8</accession>
<keyword evidence="2" id="KW-1185">Reference proteome</keyword>
<sequence>MTGILRPLVATAGTVCVLILAGCATGYNLQPGASREEVLSSMGRPTAVVKLPNGNERLQYSLQPAGQYAYMVDLDSNGRMVSLRQVLNANDLARLNTVGIGQWTRADVEREYGRPARIEHVARWNGDIMTYRWNEGPKMDRFYWVYLDPQDVVRRAHPGIETLRGGHTRD</sequence>
<dbReference type="EMBL" id="WSEL01000003">
    <property type="protein sequence ID" value="MVQ28766.1"/>
    <property type="molecule type" value="Genomic_DNA"/>
</dbReference>
<evidence type="ECO:0008006" key="3">
    <source>
        <dbReference type="Google" id="ProtNLM"/>
    </source>
</evidence>
<dbReference type="RefSeq" id="WP_157396834.1">
    <property type="nucleotide sequence ID" value="NZ_WSEL01000003.1"/>
</dbReference>
<dbReference type="AlphaFoldDB" id="A0A6N8IRM8"/>
<reference evidence="1 2" key="1">
    <citation type="submission" date="2019-12" db="EMBL/GenBank/DDBJ databases">
        <authorList>
            <person name="Huq M.A."/>
        </authorList>
    </citation>
    <scope>NUCLEOTIDE SEQUENCE [LARGE SCALE GENOMIC DNA]</scope>
    <source>
        <strain evidence="1 2">MAH-25</strain>
    </source>
</reference>
<evidence type="ECO:0000313" key="1">
    <source>
        <dbReference type="EMBL" id="MVQ28766.1"/>
    </source>
</evidence>
<gene>
    <name evidence="1" type="ORF">GON04_04885</name>
</gene>
<comment type="caution">
    <text evidence="1">The sequence shown here is derived from an EMBL/GenBank/DDBJ whole genome shotgun (WGS) entry which is preliminary data.</text>
</comment>
<evidence type="ECO:0000313" key="2">
    <source>
        <dbReference type="Proteomes" id="UP000469385"/>
    </source>
</evidence>